<organism evidence="5 6">
    <name type="scientific">Streptomyces hoynatensis</name>
    <dbReference type="NCBI Taxonomy" id="1141874"/>
    <lineage>
        <taxon>Bacteria</taxon>
        <taxon>Bacillati</taxon>
        <taxon>Actinomycetota</taxon>
        <taxon>Actinomycetes</taxon>
        <taxon>Kitasatosporales</taxon>
        <taxon>Streptomycetaceae</taxon>
        <taxon>Streptomyces</taxon>
    </lineage>
</organism>
<dbReference type="PANTHER" id="PTHR43038:SF7">
    <property type="entry name" value="ABC TRANSPORT SYSTEM ATP-BINDING PROTEIN"/>
    <property type="match status" value="1"/>
</dbReference>
<evidence type="ECO:0000313" key="6">
    <source>
        <dbReference type="Proteomes" id="UP000272474"/>
    </source>
</evidence>
<gene>
    <name evidence="5" type="ORF">D7294_04105</name>
</gene>
<dbReference type="InterPro" id="IPR003593">
    <property type="entry name" value="AAA+_ATPase"/>
</dbReference>
<dbReference type="GO" id="GO:0016887">
    <property type="term" value="F:ATP hydrolysis activity"/>
    <property type="evidence" value="ECO:0007669"/>
    <property type="project" value="InterPro"/>
</dbReference>
<dbReference type="InterPro" id="IPR003439">
    <property type="entry name" value="ABC_transporter-like_ATP-bd"/>
</dbReference>
<evidence type="ECO:0000256" key="1">
    <source>
        <dbReference type="ARBA" id="ARBA00022741"/>
    </source>
</evidence>
<dbReference type="PROSITE" id="PS50893">
    <property type="entry name" value="ABC_TRANSPORTER_2"/>
    <property type="match status" value="1"/>
</dbReference>
<dbReference type="Gene3D" id="3.40.50.300">
    <property type="entry name" value="P-loop containing nucleotide triphosphate hydrolases"/>
    <property type="match status" value="1"/>
</dbReference>
<dbReference type="GO" id="GO:0005524">
    <property type="term" value="F:ATP binding"/>
    <property type="evidence" value="ECO:0007669"/>
    <property type="project" value="UniProtKB-KW"/>
</dbReference>
<keyword evidence="2 5" id="KW-0067">ATP-binding</keyword>
<sequence length="233" mass="25543">MTARLLHKAYGRRQVLRGAELTVYPGQLVAVVGENGAGKSTLLRALAGTLAVDRGEVRVRGRLGYCPQEPVLDPGLTALQHLRYFAAAYRLPSPAPGRALARELDYERYLGTAAGAMSGGTRQKLNLTLALLHDPDVLLLDEPYQGFDWETYLRFWKLVEERRRRGKAVVVITHLVFEQDRFDVLAELSGGVLRPRPVAAQHVPSGHAASQHSAPRHPAPGDAASEDQGRRSS</sequence>
<dbReference type="InterPro" id="IPR027417">
    <property type="entry name" value="P-loop_NTPase"/>
</dbReference>
<proteinExistence type="predicted"/>
<comment type="caution">
    <text evidence="5">The sequence shown here is derived from an EMBL/GenBank/DDBJ whole genome shotgun (WGS) entry which is preliminary data.</text>
</comment>
<evidence type="ECO:0000256" key="2">
    <source>
        <dbReference type="ARBA" id="ARBA00022840"/>
    </source>
</evidence>
<feature type="domain" description="ABC transporter" evidence="4">
    <location>
        <begin position="1"/>
        <end position="215"/>
    </location>
</feature>
<keyword evidence="1" id="KW-0547">Nucleotide-binding</keyword>
<dbReference type="CDD" id="cd03230">
    <property type="entry name" value="ABC_DR_subfamily_A"/>
    <property type="match status" value="1"/>
</dbReference>
<keyword evidence="6" id="KW-1185">Reference proteome</keyword>
<reference evidence="5 6" key="1">
    <citation type="journal article" date="2014" name="Int. J. Syst. Evol. Microbiol.">
        <title>Streptomyces hoynatensis sp. nov., isolated from deep marine sediment.</title>
        <authorList>
            <person name="Veyisoglu A."/>
            <person name="Sahin N."/>
        </authorList>
    </citation>
    <scope>NUCLEOTIDE SEQUENCE [LARGE SCALE GENOMIC DNA]</scope>
    <source>
        <strain evidence="5 6">KCTC 29097</strain>
    </source>
</reference>
<dbReference type="SUPFAM" id="SSF52540">
    <property type="entry name" value="P-loop containing nucleoside triphosphate hydrolases"/>
    <property type="match status" value="1"/>
</dbReference>
<feature type="region of interest" description="Disordered" evidence="3">
    <location>
        <begin position="200"/>
        <end position="233"/>
    </location>
</feature>
<dbReference type="Pfam" id="PF00005">
    <property type="entry name" value="ABC_tran"/>
    <property type="match status" value="1"/>
</dbReference>
<evidence type="ECO:0000256" key="3">
    <source>
        <dbReference type="SAM" id="MobiDB-lite"/>
    </source>
</evidence>
<dbReference type="PANTHER" id="PTHR43038">
    <property type="entry name" value="ATP-BINDING CASSETTE, SUB-FAMILY H, MEMBER 1"/>
    <property type="match status" value="1"/>
</dbReference>
<accession>A0A3A9ZD34</accession>
<dbReference type="RefSeq" id="WP_120676183.1">
    <property type="nucleotide sequence ID" value="NZ_RBAL01000002.1"/>
</dbReference>
<dbReference type="SMART" id="SM00382">
    <property type="entry name" value="AAA"/>
    <property type="match status" value="1"/>
</dbReference>
<name>A0A3A9ZD34_9ACTN</name>
<dbReference type="OrthoDB" id="9804819at2"/>
<protein>
    <submittedName>
        <fullName evidence="5">ABC transporter ATP-binding protein</fullName>
    </submittedName>
</protein>
<dbReference type="AlphaFoldDB" id="A0A3A9ZD34"/>
<dbReference type="EMBL" id="RBAL01000002">
    <property type="protein sequence ID" value="RKN45959.1"/>
    <property type="molecule type" value="Genomic_DNA"/>
</dbReference>
<dbReference type="Proteomes" id="UP000272474">
    <property type="component" value="Unassembled WGS sequence"/>
</dbReference>
<evidence type="ECO:0000313" key="5">
    <source>
        <dbReference type="EMBL" id="RKN45959.1"/>
    </source>
</evidence>
<evidence type="ECO:0000259" key="4">
    <source>
        <dbReference type="PROSITE" id="PS50893"/>
    </source>
</evidence>